<gene>
    <name evidence="5" type="ORF">B0537_07005</name>
</gene>
<dbReference type="Gene3D" id="3.40.109.30">
    <property type="entry name" value="putative nitroreductase (tm1586), domain 2"/>
    <property type="match status" value="1"/>
</dbReference>
<sequence length="263" mass="29531">MFPKLEWYQAITKRVSRRRFRLEGLPQETLTKLELLCYQFRFPEARAVLVLDNSGAIYKGLVGSYGKIKGAGAYIAFVGDIGFPHYQEKVGYLGEGIILEATNLGLGTCWVGGFFRPEVVAKQIYLDPGEKVLAITPLGLTDEQYSLEEKLLMGFAKSRKRKELAELTAGIPSEQWPHWVRQALEAARLAPSAVNRQPWRFMVEQDSITVKLDSPKDSYNIAKRLDCGIAMLHLELGAMAAGVRGQWQYLAGEEVAVFMVEKQ</sequence>
<dbReference type="PANTHER" id="PTHR23026">
    <property type="entry name" value="NADPH NITROREDUCTASE"/>
    <property type="match status" value="1"/>
</dbReference>
<dbReference type="KEGG" id="dfg:B0537_07005"/>
<evidence type="ECO:0000256" key="1">
    <source>
        <dbReference type="ARBA" id="ARBA00022630"/>
    </source>
</evidence>
<dbReference type="SUPFAM" id="SSF55469">
    <property type="entry name" value="FMN-dependent nitroreductase-like"/>
    <property type="match status" value="1"/>
</dbReference>
<dbReference type="InterPro" id="IPR000415">
    <property type="entry name" value="Nitroreductase-like"/>
</dbReference>
<dbReference type="GO" id="GO:0016491">
    <property type="term" value="F:oxidoreductase activity"/>
    <property type="evidence" value="ECO:0007669"/>
    <property type="project" value="UniProtKB-KW"/>
</dbReference>
<dbReference type="PANTHER" id="PTHR23026:SF90">
    <property type="entry name" value="IODOTYROSINE DEIODINASE 1"/>
    <property type="match status" value="1"/>
</dbReference>
<dbReference type="Proteomes" id="UP000189464">
    <property type="component" value="Chromosome"/>
</dbReference>
<accession>A0A1S6IVQ5</accession>
<keyword evidence="6" id="KW-1185">Reference proteome</keyword>
<organism evidence="5 6">
    <name type="scientific">Desulforamulus ferrireducens</name>
    <dbReference type="NCBI Taxonomy" id="1833852"/>
    <lineage>
        <taxon>Bacteria</taxon>
        <taxon>Bacillati</taxon>
        <taxon>Bacillota</taxon>
        <taxon>Clostridia</taxon>
        <taxon>Eubacteriales</taxon>
        <taxon>Peptococcaceae</taxon>
        <taxon>Desulforamulus</taxon>
    </lineage>
</organism>
<dbReference type="STRING" id="1833852.B0537_07005"/>
<keyword evidence="2" id="KW-0288">FMN</keyword>
<dbReference type="InterPro" id="IPR029478">
    <property type="entry name" value="TM1586_NiRdase"/>
</dbReference>
<protein>
    <submittedName>
        <fullName evidence="5">Nitroreductase</fullName>
    </submittedName>
</protein>
<evidence type="ECO:0000256" key="3">
    <source>
        <dbReference type="ARBA" id="ARBA00023002"/>
    </source>
</evidence>
<evidence type="ECO:0000313" key="5">
    <source>
        <dbReference type="EMBL" id="AQS58854.1"/>
    </source>
</evidence>
<name>A0A1S6IVQ5_9FIRM</name>
<reference evidence="5 6" key="1">
    <citation type="journal article" date="2016" name="Int. J. Syst. Evol. Microbiol.">
        <title>Desulfotomaculum ferrireducens sp. nov., a moderately thermophilic sulfate-reducing and dissimilatory Fe(III)-reducing bacterium isolated from compost.</title>
        <authorList>
            <person name="Yang G."/>
            <person name="Guo J."/>
            <person name="Zhuang L."/>
            <person name="Yuan Y."/>
            <person name="Zhou S."/>
        </authorList>
    </citation>
    <scope>NUCLEOTIDE SEQUENCE [LARGE SCALE GENOMIC DNA]</scope>
    <source>
        <strain evidence="5 6">GSS09</strain>
    </source>
</reference>
<dbReference type="InterPro" id="IPR050627">
    <property type="entry name" value="Nitroreductase/BluB"/>
</dbReference>
<evidence type="ECO:0000256" key="2">
    <source>
        <dbReference type="ARBA" id="ARBA00022643"/>
    </source>
</evidence>
<evidence type="ECO:0000313" key="6">
    <source>
        <dbReference type="Proteomes" id="UP000189464"/>
    </source>
</evidence>
<feature type="domain" description="Putative nitroreductase TM1586" evidence="4">
    <location>
        <begin position="8"/>
        <end position="238"/>
    </location>
</feature>
<proteinExistence type="predicted"/>
<keyword evidence="1" id="KW-0285">Flavoprotein</keyword>
<dbReference type="EMBL" id="CP019698">
    <property type="protein sequence ID" value="AQS58854.1"/>
    <property type="molecule type" value="Genomic_DNA"/>
</dbReference>
<dbReference type="RefSeq" id="WP_077713880.1">
    <property type="nucleotide sequence ID" value="NZ_CP019698.1"/>
</dbReference>
<dbReference type="AlphaFoldDB" id="A0A1S6IVQ5"/>
<evidence type="ECO:0000259" key="4">
    <source>
        <dbReference type="Pfam" id="PF14512"/>
    </source>
</evidence>
<keyword evidence="3" id="KW-0560">Oxidoreductase</keyword>
<dbReference type="Gene3D" id="3.40.109.10">
    <property type="entry name" value="NADH Oxidase"/>
    <property type="match status" value="1"/>
</dbReference>
<dbReference type="OrthoDB" id="9814075at2"/>
<dbReference type="Pfam" id="PF14512">
    <property type="entry name" value="TM1586_NiRdase"/>
    <property type="match status" value="1"/>
</dbReference>